<dbReference type="Proteomes" id="UP000294980">
    <property type="component" value="Unassembled WGS sequence"/>
</dbReference>
<comment type="caution">
    <text evidence="2">The sequence shown here is derived from an EMBL/GenBank/DDBJ whole genome shotgun (WGS) entry which is preliminary data.</text>
</comment>
<dbReference type="Pfam" id="PF00578">
    <property type="entry name" value="AhpC-TSA"/>
    <property type="match status" value="1"/>
</dbReference>
<dbReference type="GO" id="GO:0016209">
    <property type="term" value="F:antioxidant activity"/>
    <property type="evidence" value="ECO:0007669"/>
    <property type="project" value="InterPro"/>
</dbReference>
<dbReference type="OrthoDB" id="9809746at2"/>
<name>A0A4R2KTZ6_9GAMM</name>
<dbReference type="Gene3D" id="3.40.30.10">
    <property type="entry name" value="Glutaredoxin"/>
    <property type="match status" value="1"/>
</dbReference>
<feature type="domain" description="Thioredoxin" evidence="1">
    <location>
        <begin position="5"/>
        <end position="163"/>
    </location>
</feature>
<dbReference type="InterPro" id="IPR000866">
    <property type="entry name" value="AhpC/TSA"/>
</dbReference>
<organism evidence="2 3">
    <name type="scientific">Chromatocurvus halotolerans</name>
    <dbReference type="NCBI Taxonomy" id="1132028"/>
    <lineage>
        <taxon>Bacteria</taxon>
        <taxon>Pseudomonadati</taxon>
        <taxon>Pseudomonadota</taxon>
        <taxon>Gammaproteobacteria</taxon>
        <taxon>Cellvibrionales</taxon>
        <taxon>Halieaceae</taxon>
        <taxon>Chromatocurvus</taxon>
    </lineage>
</organism>
<dbReference type="PROSITE" id="PS51352">
    <property type="entry name" value="THIOREDOXIN_2"/>
    <property type="match status" value="1"/>
</dbReference>
<proteinExistence type="predicted"/>
<keyword evidence="3" id="KW-1185">Reference proteome</keyword>
<reference evidence="2 3" key="1">
    <citation type="submission" date="2019-03" db="EMBL/GenBank/DDBJ databases">
        <title>Genomic Encyclopedia of Type Strains, Phase IV (KMG-IV): sequencing the most valuable type-strain genomes for metagenomic binning, comparative biology and taxonomic classification.</title>
        <authorList>
            <person name="Goeker M."/>
        </authorList>
    </citation>
    <scope>NUCLEOTIDE SEQUENCE [LARGE SCALE GENOMIC DNA]</scope>
    <source>
        <strain evidence="2 3">DSM 23344</strain>
    </source>
</reference>
<accession>A0A4R2KTZ6</accession>
<protein>
    <submittedName>
        <fullName evidence="2">Peroxiredoxin</fullName>
    </submittedName>
</protein>
<evidence type="ECO:0000313" key="3">
    <source>
        <dbReference type="Proteomes" id="UP000294980"/>
    </source>
</evidence>
<sequence>MTTQVKIDKPFPQITLQALSGETVALGQPPERKWQLLVIYRGLHCPICKKYLRQLNDMKDDFEKLHVQIVAVSTDPEDKASKFAADAGLDFEVAYGLGIDQARALGLYISTPLSDAEADQPFAEPGLFFIRPDGGLHFAEISSAPFCRPDLEMIKMGVGVIQEKDYPARGTG</sequence>
<evidence type="ECO:0000259" key="1">
    <source>
        <dbReference type="PROSITE" id="PS51352"/>
    </source>
</evidence>
<gene>
    <name evidence="2" type="ORF">EV688_102331</name>
</gene>
<dbReference type="SUPFAM" id="SSF52833">
    <property type="entry name" value="Thioredoxin-like"/>
    <property type="match status" value="1"/>
</dbReference>
<dbReference type="AlphaFoldDB" id="A0A4R2KTZ6"/>
<dbReference type="InterPro" id="IPR036249">
    <property type="entry name" value="Thioredoxin-like_sf"/>
</dbReference>
<dbReference type="InterPro" id="IPR013766">
    <property type="entry name" value="Thioredoxin_domain"/>
</dbReference>
<dbReference type="RefSeq" id="WP_117314728.1">
    <property type="nucleotide sequence ID" value="NZ_QQSW01000001.1"/>
</dbReference>
<dbReference type="EMBL" id="SLWX01000002">
    <property type="protein sequence ID" value="TCO77871.1"/>
    <property type="molecule type" value="Genomic_DNA"/>
</dbReference>
<dbReference type="CDD" id="cd02970">
    <property type="entry name" value="PRX_like2"/>
    <property type="match status" value="1"/>
</dbReference>
<evidence type="ECO:0000313" key="2">
    <source>
        <dbReference type="EMBL" id="TCO77871.1"/>
    </source>
</evidence>
<dbReference type="GO" id="GO:0016491">
    <property type="term" value="F:oxidoreductase activity"/>
    <property type="evidence" value="ECO:0007669"/>
    <property type="project" value="InterPro"/>
</dbReference>